<evidence type="ECO:0000256" key="3">
    <source>
        <dbReference type="ARBA" id="ARBA00022692"/>
    </source>
</evidence>
<name>A0ABN6LF62_9BACT</name>
<dbReference type="Gene3D" id="1.20.5.1030">
    <property type="entry name" value="Preprotein translocase secy subunit"/>
    <property type="match status" value="1"/>
</dbReference>
<keyword evidence="7 8" id="KW-0472">Membrane</keyword>
<keyword evidence="6 8" id="KW-0811">Translocation</keyword>
<keyword evidence="10" id="KW-1185">Reference proteome</keyword>
<dbReference type="EMBL" id="AP025292">
    <property type="protein sequence ID" value="BDD00092.1"/>
    <property type="molecule type" value="Genomic_DNA"/>
</dbReference>
<dbReference type="Pfam" id="PF00584">
    <property type="entry name" value="SecE"/>
    <property type="match status" value="1"/>
</dbReference>
<protein>
    <recommendedName>
        <fullName evidence="8">Protein translocase subunit SecE</fullName>
    </recommendedName>
</protein>
<dbReference type="HAMAP" id="MF_00422">
    <property type="entry name" value="SecE"/>
    <property type="match status" value="1"/>
</dbReference>
<evidence type="ECO:0000256" key="1">
    <source>
        <dbReference type="ARBA" id="ARBA00004370"/>
    </source>
</evidence>
<gene>
    <name evidence="8" type="primary">secE</name>
    <name evidence="9" type="ORF">PEPS_23720</name>
</gene>
<dbReference type="NCBIfam" id="TIGR00964">
    <property type="entry name" value="secE_bact"/>
    <property type="match status" value="1"/>
</dbReference>
<feature type="transmembrane region" description="Helical" evidence="8">
    <location>
        <begin position="31"/>
        <end position="52"/>
    </location>
</feature>
<keyword evidence="2 8" id="KW-0813">Transport</keyword>
<keyword evidence="4 8" id="KW-0653">Protein transport</keyword>
<evidence type="ECO:0000256" key="6">
    <source>
        <dbReference type="ARBA" id="ARBA00023010"/>
    </source>
</evidence>
<evidence type="ECO:0000256" key="2">
    <source>
        <dbReference type="ARBA" id="ARBA00022448"/>
    </source>
</evidence>
<dbReference type="InterPro" id="IPR001901">
    <property type="entry name" value="Translocase_SecE/Sec61-g"/>
</dbReference>
<dbReference type="InterPro" id="IPR005807">
    <property type="entry name" value="SecE_bac"/>
</dbReference>
<keyword evidence="8" id="KW-1003">Cell membrane</keyword>
<organism evidence="9 10">
    <name type="scientific">Persicobacter psychrovividus</name>
    <dbReference type="NCBI Taxonomy" id="387638"/>
    <lineage>
        <taxon>Bacteria</taxon>
        <taxon>Pseudomonadati</taxon>
        <taxon>Bacteroidota</taxon>
        <taxon>Cytophagia</taxon>
        <taxon>Cytophagales</taxon>
        <taxon>Persicobacteraceae</taxon>
        <taxon>Persicobacter</taxon>
    </lineage>
</organism>
<proteinExistence type="inferred from homology"/>
<accession>A0ABN6LF62</accession>
<comment type="subcellular location">
    <subcellularLocation>
        <location evidence="8">Cell membrane</location>
        <topology evidence="8">Single-pass membrane protein</topology>
    </subcellularLocation>
    <subcellularLocation>
        <location evidence="1">Membrane</location>
    </subcellularLocation>
</comment>
<dbReference type="RefSeq" id="WP_332921330.1">
    <property type="nucleotide sequence ID" value="NZ_AP025292.1"/>
</dbReference>
<dbReference type="InterPro" id="IPR038379">
    <property type="entry name" value="SecE_sf"/>
</dbReference>
<evidence type="ECO:0000313" key="10">
    <source>
        <dbReference type="Proteomes" id="UP001354989"/>
    </source>
</evidence>
<evidence type="ECO:0000256" key="7">
    <source>
        <dbReference type="ARBA" id="ARBA00023136"/>
    </source>
</evidence>
<evidence type="ECO:0000313" key="9">
    <source>
        <dbReference type="EMBL" id="BDD00092.1"/>
    </source>
</evidence>
<sequence>MLKLKTFISESYVEMREKVTWPPYGELQNSTILVIVGCLVFTALIGAMDLSFDSLMKFFYGNF</sequence>
<dbReference type="Proteomes" id="UP001354989">
    <property type="component" value="Chromosome"/>
</dbReference>
<reference evidence="9 10" key="1">
    <citation type="submission" date="2021-12" db="EMBL/GenBank/DDBJ databases">
        <title>Genome sequencing of bacteria with rrn-lacking chromosome and rrn-plasmid.</title>
        <authorList>
            <person name="Anda M."/>
            <person name="Iwasaki W."/>
        </authorList>
    </citation>
    <scope>NUCLEOTIDE SEQUENCE [LARGE SCALE GENOMIC DNA]</scope>
    <source>
        <strain evidence="9 10">NBRC 101262</strain>
    </source>
</reference>
<comment type="subunit">
    <text evidence="8">Component of the Sec protein translocase complex. Heterotrimer consisting of SecY, SecE and SecG subunits. The heterotrimers can form oligomers, although 1 heterotrimer is thought to be able to translocate proteins. Interacts with the ribosome. Interacts with SecDF, and other proteins may be involved. Interacts with SecA.</text>
</comment>
<comment type="similarity">
    <text evidence="8">Belongs to the SecE/SEC61-gamma family.</text>
</comment>
<evidence type="ECO:0000256" key="4">
    <source>
        <dbReference type="ARBA" id="ARBA00022927"/>
    </source>
</evidence>
<comment type="function">
    <text evidence="8">Essential subunit of the Sec protein translocation channel SecYEG. Clamps together the 2 halves of SecY. May contact the channel plug during translocation.</text>
</comment>
<keyword evidence="3 8" id="KW-0812">Transmembrane</keyword>
<evidence type="ECO:0000256" key="8">
    <source>
        <dbReference type="HAMAP-Rule" id="MF_00422"/>
    </source>
</evidence>
<keyword evidence="5 8" id="KW-1133">Transmembrane helix</keyword>
<evidence type="ECO:0000256" key="5">
    <source>
        <dbReference type="ARBA" id="ARBA00022989"/>
    </source>
</evidence>